<dbReference type="FunFam" id="2.60.40.10:FF:000088">
    <property type="entry name" value="Butyrophilin subfamily 1 member A1"/>
    <property type="match status" value="1"/>
</dbReference>
<dbReference type="InterPro" id="IPR013783">
    <property type="entry name" value="Ig-like_fold"/>
</dbReference>
<dbReference type="EMBL" id="JAGEUA010000006">
    <property type="protein sequence ID" value="KAL0973203.1"/>
    <property type="molecule type" value="Genomic_DNA"/>
</dbReference>
<dbReference type="FunFam" id="2.60.120.920:FF:000004">
    <property type="entry name" value="Butyrophilin subfamily 1 member A1"/>
    <property type="match status" value="1"/>
</dbReference>
<keyword evidence="4 12" id="KW-0732">Signal</keyword>
<keyword evidence="9" id="KW-0393">Immunoglobulin domain</keyword>
<evidence type="ECO:0000256" key="3">
    <source>
        <dbReference type="ARBA" id="ARBA00022692"/>
    </source>
</evidence>
<dbReference type="SMART" id="SM00449">
    <property type="entry name" value="SPRY"/>
    <property type="match status" value="1"/>
</dbReference>
<dbReference type="GO" id="GO:0050863">
    <property type="term" value="P:regulation of T cell activation"/>
    <property type="evidence" value="ECO:0007669"/>
    <property type="project" value="UniProtKB-ARBA"/>
</dbReference>
<keyword evidence="16" id="KW-1185">Reference proteome</keyword>
<keyword evidence="3 11" id="KW-0812">Transmembrane</keyword>
<evidence type="ECO:0000256" key="4">
    <source>
        <dbReference type="ARBA" id="ARBA00022729"/>
    </source>
</evidence>
<comment type="subcellular location">
    <subcellularLocation>
        <location evidence="1">Membrane</location>
        <topology evidence="1">Single-pass type I membrane protein</topology>
    </subcellularLocation>
</comment>
<feature type="domain" description="Ig-like" evidence="14">
    <location>
        <begin position="20"/>
        <end position="138"/>
    </location>
</feature>
<dbReference type="InterPro" id="IPR043136">
    <property type="entry name" value="B30.2/SPRY_sf"/>
</dbReference>
<dbReference type="InterPro" id="IPR013320">
    <property type="entry name" value="ConA-like_dom_sf"/>
</dbReference>
<dbReference type="InterPro" id="IPR053896">
    <property type="entry name" value="BTN3A2-like_Ig-C"/>
</dbReference>
<sequence length="492" mass="56722">MVTGPDILNLVLLFLLHNIPSESAKFKVLGPTDPIAAKAGDDIILPCYLKPNISAENMTVDWIKVDFVDEKVYRYQNGKIIQEGQIPSYRDRTSLFKEGLRSGNTSLKLTRVQGTDQGIYECLIKSESWYDDTKMQVFVKAVGSRPVVSIKGHRDGGMGLLCESEGWYPEPELVWLDSKGVRLSDGLNETHRDLKGFYTVRQQVIVQETDTNQFTCRVLQRQINVEVETEVHIPSELFDYTTPWRRSFFVLCSLGVITVIGFSLAVYCIYRKKDKHLGHVKQQHDEHIALLKQQHGSGYSKYYFDSIRRHAVDVTLDPDTASPWLNLSDDGKQVYHKHIKQTLPDNPKRFDDYPCVLGKEGFSSGRFYYEVQVENTEWFLGVARESVNRKGSMELRPENGYWTMWYWTKEYKALNDPPVILTLIEKPRKVGVFVNYEEGQVSFYNVETMCLIYSFTGFTFTEKLYPYFHPDSYYYGVENVAPLVICPVNIND</sequence>
<proteinExistence type="inferred from homology"/>
<comment type="caution">
    <text evidence="15">The sequence shown here is derived from an EMBL/GenBank/DDBJ whole genome shotgun (WGS) entry which is preliminary data.</text>
</comment>
<dbReference type="Pfam" id="PF13765">
    <property type="entry name" value="PRY"/>
    <property type="match status" value="1"/>
</dbReference>
<dbReference type="PRINTS" id="PR01407">
    <property type="entry name" value="BUTYPHLNCDUF"/>
</dbReference>
<keyword evidence="6 11" id="KW-0472">Membrane</keyword>
<evidence type="ECO:0000256" key="6">
    <source>
        <dbReference type="ARBA" id="ARBA00023136"/>
    </source>
</evidence>
<feature type="domain" description="Ig-like" evidence="14">
    <location>
        <begin position="146"/>
        <end position="232"/>
    </location>
</feature>
<organism evidence="15 16">
    <name type="scientific">Umbra pygmaea</name>
    <name type="common">Eastern mudminnow</name>
    <dbReference type="NCBI Taxonomy" id="75934"/>
    <lineage>
        <taxon>Eukaryota</taxon>
        <taxon>Metazoa</taxon>
        <taxon>Chordata</taxon>
        <taxon>Craniata</taxon>
        <taxon>Vertebrata</taxon>
        <taxon>Euteleostomi</taxon>
        <taxon>Actinopterygii</taxon>
        <taxon>Neopterygii</taxon>
        <taxon>Teleostei</taxon>
        <taxon>Protacanthopterygii</taxon>
        <taxon>Esociformes</taxon>
        <taxon>Umbridae</taxon>
        <taxon>Umbra</taxon>
    </lineage>
</organism>
<dbReference type="InterPro" id="IPR036179">
    <property type="entry name" value="Ig-like_dom_sf"/>
</dbReference>
<dbReference type="Gene3D" id="2.60.120.920">
    <property type="match status" value="1"/>
</dbReference>
<keyword evidence="5 11" id="KW-1133">Transmembrane helix</keyword>
<evidence type="ECO:0000256" key="9">
    <source>
        <dbReference type="ARBA" id="ARBA00023319"/>
    </source>
</evidence>
<comment type="similarity">
    <text evidence="2">Belongs to the immunoglobulin superfamily. BTN/MOG family.</text>
</comment>
<dbReference type="AlphaFoldDB" id="A0ABD0WMV4"/>
<dbReference type="Pfam" id="PF00622">
    <property type="entry name" value="SPRY"/>
    <property type="match status" value="1"/>
</dbReference>
<accession>A0ABD0WMV4</accession>
<dbReference type="InterPro" id="IPR013106">
    <property type="entry name" value="Ig_V-set"/>
</dbReference>
<dbReference type="SUPFAM" id="SSF48726">
    <property type="entry name" value="Immunoglobulin"/>
    <property type="match status" value="2"/>
</dbReference>
<dbReference type="InterPro" id="IPR003879">
    <property type="entry name" value="Butyrophylin_SPRY"/>
</dbReference>
<evidence type="ECO:0000256" key="1">
    <source>
        <dbReference type="ARBA" id="ARBA00004479"/>
    </source>
</evidence>
<feature type="transmembrane region" description="Helical" evidence="11">
    <location>
        <begin position="248"/>
        <end position="270"/>
    </location>
</feature>
<dbReference type="FunFam" id="2.60.40.10:FF:000142">
    <property type="entry name" value="V-set domain-containing T-cell activation inhibitor 1"/>
    <property type="match status" value="1"/>
</dbReference>
<evidence type="ECO:0000259" key="13">
    <source>
        <dbReference type="PROSITE" id="PS50188"/>
    </source>
</evidence>
<name>A0ABD0WMV4_UMBPY</name>
<dbReference type="InterPro" id="IPR001870">
    <property type="entry name" value="B30.2/SPRY"/>
</dbReference>
<dbReference type="PANTHER" id="PTHR24100:SF130">
    <property type="entry name" value="BUTYROPHILIN-LIKE PROTEIN 9"/>
    <property type="match status" value="1"/>
</dbReference>
<dbReference type="InterPro" id="IPR003599">
    <property type="entry name" value="Ig_sub"/>
</dbReference>
<evidence type="ECO:0000256" key="10">
    <source>
        <dbReference type="ARBA" id="ARBA00038221"/>
    </source>
</evidence>
<protein>
    <recommendedName>
        <fullName evidence="17">Butyrophilin subfamily 1 member A1-like</fullName>
    </recommendedName>
</protein>
<comment type="similarity">
    <text evidence="10">Belongs to the SKINT family.</text>
</comment>
<dbReference type="CDD" id="cd13733">
    <property type="entry name" value="SPRY_PRY_C-I_1"/>
    <property type="match status" value="1"/>
</dbReference>
<evidence type="ECO:0008006" key="17">
    <source>
        <dbReference type="Google" id="ProtNLM"/>
    </source>
</evidence>
<feature type="chain" id="PRO_5044785770" description="Butyrophilin subfamily 1 member A1-like" evidence="12">
    <location>
        <begin position="24"/>
        <end position="492"/>
    </location>
</feature>
<dbReference type="SUPFAM" id="SSF49899">
    <property type="entry name" value="Concanavalin A-like lectins/glucanases"/>
    <property type="match status" value="1"/>
</dbReference>
<dbReference type="SMART" id="SM00589">
    <property type="entry name" value="PRY"/>
    <property type="match status" value="1"/>
</dbReference>
<evidence type="ECO:0000256" key="8">
    <source>
        <dbReference type="ARBA" id="ARBA00023180"/>
    </source>
</evidence>
<feature type="signal peptide" evidence="12">
    <location>
        <begin position="1"/>
        <end position="23"/>
    </location>
</feature>
<evidence type="ECO:0000256" key="5">
    <source>
        <dbReference type="ARBA" id="ARBA00022989"/>
    </source>
</evidence>
<dbReference type="Proteomes" id="UP001557470">
    <property type="component" value="Unassembled WGS sequence"/>
</dbReference>
<dbReference type="PANTHER" id="PTHR24100">
    <property type="entry name" value="BUTYROPHILIN"/>
    <property type="match status" value="1"/>
</dbReference>
<dbReference type="InterPro" id="IPR006574">
    <property type="entry name" value="PRY"/>
</dbReference>
<dbReference type="Gene3D" id="2.60.40.10">
    <property type="entry name" value="Immunoglobulins"/>
    <property type="match status" value="2"/>
</dbReference>
<dbReference type="InterPro" id="IPR007110">
    <property type="entry name" value="Ig-like_dom"/>
</dbReference>
<dbReference type="SMART" id="SM00409">
    <property type="entry name" value="IG"/>
    <property type="match status" value="1"/>
</dbReference>
<evidence type="ECO:0000256" key="11">
    <source>
        <dbReference type="SAM" id="Phobius"/>
    </source>
</evidence>
<dbReference type="InterPro" id="IPR003877">
    <property type="entry name" value="SPRY_dom"/>
</dbReference>
<evidence type="ECO:0000256" key="2">
    <source>
        <dbReference type="ARBA" id="ARBA00007591"/>
    </source>
</evidence>
<evidence type="ECO:0000256" key="12">
    <source>
        <dbReference type="SAM" id="SignalP"/>
    </source>
</evidence>
<keyword evidence="7" id="KW-1015">Disulfide bond</keyword>
<feature type="domain" description="B30.2/SPRY" evidence="13">
    <location>
        <begin position="294"/>
        <end position="486"/>
    </location>
</feature>
<gene>
    <name evidence="15" type="ORF">UPYG_G00200280</name>
</gene>
<dbReference type="Pfam" id="PF22705">
    <property type="entry name" value="C2-set_3"/>
    <property type="match status" value="1"/>
</dbReference>
<evidence type="ECO:0000313" key="15">
    <source>
        <dbReference type="EMBL" id="KAL0973203.1"/>
    </source>
</evidence>
<evidence type="ECO:0000256" key="7">
    <source>
        <dbReference type="ARBA" id="ARBA00023157"/>
    </source>
</evidence>
<dbReference type="GO" id="GO:0016020">
    <property type="term" value="C:membrane"/>
    <property type="evidence" value="ECO:0007669"/>
    <property type="project" value="UniProtKB-SubCell"/>
</dbReference>
<dbReference type="GO" id="GO:1903037">
    <property type="term" value="P:regulation of leukocyte cell-cell adhesion"/>
    <property type="evidence" value="ECO:0007669"/>
    <property type="project" value="UniProtKB-ARBA"/>
</dbReference>
<dbReference type="PROSITE" id="PS50835">
    <property type="entry name" value="IG_LIKE"/>
    <property type="match status" value="2"/>
</dbReference>
<dbReference type="InterPro" id="IPR050504">
    <property type="entry name" value="IgSF_BTN/MOG"/>
</dbReference>
<dbReference type="Pfam" id="PF07686">
    <property type="entry name" value="V-set"/>
    <property type="match status" value="1"/>
</dbReference>
<evidence type="ECO:0000259" key="14">
    <source>
        <dbReference type="PROSITE" id="PS50835"/>
    </source>
</evidence>
<dbReference type="PROSITE" id="PS50188">
    <property type="entry name" value="B302_SPRY"/>
    <property type="match status" value="1"/>
</dbReference>
<evidence type="ECO:0000313" key="16">
    <source>
        <dbReference type="Proteomes" id="UP001557470"/>
    </source>
</evidence>
<dbReference type="GO" id="GO:0042110">
    <property type="term" value="P:T cell activation"/>
    <property type="evidence" value="ECO:0007669"/>
    <property type="project" value="UniProtKB-ARBA"/>
</dbReference>
<reference evidence="15 16" key="1">
    <citation type="submission" date="2024-06" db="EMBL/GenBank/DDBJ databases">
        <authorList>
            <person name="Pan Q."/>
            <person name="Wen M."/>
            <person name="Jouanno E."/>
            <person name="Zahm M."/>
            <person name="Klopp C."/>
            <person name="Cabau C."/>
            <person name="Louis A."/>
            <person name="Berthelot C."/>
            <person name="Parey E."/>
            <person name="Roest Crollius H."/>
            <person name="Montfort J."/>
            <person name="Robinson-Rechavi M."/>
            <person name="Bouchez O."/>
            <person name="Lampietro C."/>
            <person name="Lopez Roques C."/>
            <person name="Donnadieu C."/>
            <person name="Postlethwait J."/>
            <person name="Bobe J."/>
            <person name="Verreycken H."/>
            <person name="Guiguen Y."/>
        </authorList>
    </citation>
    <scope>NUCLEOTIDE SEQUENCE [LARGE SCALE GENOMIC DNA]</scope>
    <source>
        <strain evidence="15">Up_M1</strain>
        <tissue evidence="15">Testis</tissue>
    </source>
</reference>
<keyword evidence="8" id="KW-0325">Glycoprotein</keyword>